<gene>
    <name evidence="3" type="ORF">JKIAZH3_G2090</name>
</gene>
<dbReference type="Pfam" id="PF12937">
    <property type="entry name" value="F-box-like"/>
    <property type="match status" value="1"/>
</dbReference>
<evidence type="ECO:0000313" key="3">
    <source>
        <dbReference type="EMBL" id="CAD6935722.1"/>
    </source>
</evidence>
<dbReference type="InterPro" id="IPR001810">
    <property type="entry name" value="F-box_dom"/>
</dbReference>
<feature type="domain" description="F-box" evidence="2">
    <location>
        <begin position="3"/>
        <end position="49"/>
    </location>
</feature>
<evidence type="ECO:0000313" key="4">
    <source>
        <dbReference type="Proteomes" id="UP000836402"/>
    </source>
</evidence>
<dbReference type="InterPro" id="IPR036047">
    <property type="entry name" value="F-box-like_dom_sf"/>
</dbReference>
<dbReference type="PROSITE" id="PS50181">
    <property type="entry name" value="FBOX"/>
    <property type="match status" value="1"/>
</dbReference>
<protein>
    <recommendedName>
        <fullName evidence="2">F-box domain-containing protein</fullName>
    </recommendedName>
</protein>
<evidence type="ECO:0000259" key="2">
    <source>
        <dbReference type="PROSITE" id="PS50181"/>
    </source>
</evidence>
<feature type="compositionally biased region" description="Acidic residues" evidence="1">
    <location>
        <begin position="110"/>
        <end position="121"/>
    </location>
</feature>
<dbReference type="SMART" id="SM00256">
    <property type="entry name" value="FBOX"/>
    <property type="match status" value="1"/>
</dbReference>
<organism evidence="3 4">
    <name type="scientific">Tilletia caries</name>
    <name type="common">wheat bunt fungus</name>
    <dbReference type="NCBI Taxonomy" id="13290"/>
    <lineage>
        <taxon>Eukaryota</taxon>
        <taxon>Fungi</taxon>
        <taxon>Dikarya</taxon>
        <taxon>Basidiomycota</taxon>
        <taxon>Ustilaginomycotina</taxon>
        <taxon>Exobasidiomycetes</taxon>
        <taxon>Tilletiales</taxon>
        <taxon>Tilletiaceae</taxon>
        <taxon>Tilletia</taxon>
    </lineage>
</organism>
<name>A0ABN7J0K1_9BASI</name>
<proteinExistence type="predicted"/>
<dbReference type="Gene3D" id="1.20.1280.50">
    <property type="match status" value="1"/>
</dbReference>
<feature type="region of interest" description="Disordered" evidence="1">
    <location>
        <begin position="110"/>
        <end position="130"/>
    </location>
</feature>
<evidence type="ECO:0000256" key="1">
    <source>
        <dbReference type="SAM" id="MobiDB-lite"/>
    </source>
</evidence>
<dbReference type="SUPFAM" id="SSF81383">
    <property type="entry name" value="F-box domain"/>
    <property type="match status" value="1"/>
</dbReference>
<comment type="caution">
    <text evidence="3">The sequence shown here is derived from an EMBL/GenBank/DDBJ whole genome shotgun (WGS) entry which is preliminary data.</text>
</comment>
<dbReference type="EMBL" id="CAJHJG010003800">
    <property type="protein sequence ID" value="CAD6935722.1"/>
    <property type="molecule type" value="Genomic_DNA"/>
</dbReference>
<keyword evidence="4" id="KW-1185">Reference proteome</keyword>
<accession>A0ABN7J0K1</accession>
<sequence>MPCDILTALPPELVIEVFAFLDPASLTRCTAVNKGWRNLVANDLLWRKVATEQLCLCPPTIQVQDLATLPSLRRWSASDHLANLTSFRQLCVRWEQVLLGWRGRCGSALNDDDGDDDENDNDTERDSNDNVEVVEFVHPSQIRKIQAISKFIPIVVPDEGQLDPRQLMSIDVSTRYGSWEVKYIDFDDQHLFLVGREFGAVTVYNRATGQVKWSLDAYLRQTDAHSLVRFYKLDIYDFRRGRIGAAEHRSSPFELREQQLLAERHLNDELELVIDQLSDITADRDDRLGWIAIHPDEATGALLVLGQTMLAIIPDFASLSESNCRTPIMMIEYTDGGHRVPPYAHAMMQFSLAVADGRAFMVGGYPIVLDLVPQRKAPLTPGSAPFQLPEDTKDSPPLRVFASYDPFLGLADYVSFAGCSCAQMDAANIFAVLEAPVYPDAEDEADFQEAWFEVLHWRIDGA</sequence>
<dbReference type="Proteomes" id="UP000836402">
    <property type="component" value="Unassembled WGS sequence"/>
</dbReference>
<reference evidence="3" key="1">
    <citation type="submission" date="2020-10" db="EMBL/GenBank/DDBJ databases">
        <authorList>
            <person name="Sedaghatjoo S."/>
        </authorList>
    </citation>
    <scope>NUCLEOTIDE SEQUENCE</scope>
    <source>
        <strain evidence="3">AZH3</strain>
    </source>
</reference>